<dbReference type="RefSeq" id="WP_072790924.1">
    <property type="nucleotide sequence ID" value="NZ_FQUL01000022.1"/>
</dbReference>
<evidence type="ECO:0000256" key="5">
    <source>
        <dbReference type="ARBA" id="ARBA00022960"/>
    </source>
</evidence>
<accession>A0A1M4W5A7</accession>
<dbReference type="EMBL" id="FQUL01000022">
    <property type="protein sequence ID" value="SHE76389.1"/>
    <property type="molecule type" value="Genomic_DNA"/>
</dbReference>
<reference evidence="10" key="1">
    <citation type="submission" date="2016-11" db="EMBL/GenBank/DDBJ databases">
        <authorList>
            <person name="Varghese N."/>
            <person name="Submissions S."/>
        </authorList>
    </citation>
    <scope>NUCLEOTIDE SEQUENCE [LARGE SCALE GENOMIC DNA]</scope>
    <source>
        <strain evidence="10">DSM 19514</strain>
    </source>
</reference>
<name>A0A1M4W5A7_9ACTN</name>
<keyword evidence="7 8" id="KW-0472">Membrane</keyword>
<feature type="transmembrane region" description="Helical" evidence="8">
    <location>
        <begin position="100"/>
        <end position="122"/>
    </location>
</feature>
<evidence type="ECO:0000256" key="7">
    <source>
        <dbReference type="ARBA" id="ARBA00023136"/>
    </source>
</evidence>
<dbReference type="OrthoDB" id="3473300at2"/>
<dbReference type="AlphaFoldDB" id="A0A1M4W5A7"/>
<evidence type="ECO:0000256" key="3">
    <source>
        <dbReference type="ARBA" id="ARBA00022475"/>
    </source>
</evidence>
<dbReference type="InterPro" id="IPR007227">
    <property type="entry name" value="Cell_shape_determining_MreD"/>
</dbReference>
<dbReference type="GO" id="GO:0005886">
    <property type="term" value="C:plasma membrane"/>
    <property type="evidence" value="ECO:0007669"/>
    <property type="project" value="UniProtKB-SubCell"/>
</dbReference>
<sequence>MGRFLSSLRMPLLLLTVLVLQHTTLGSASIDSVHPDLLLLFVCSVAVVGGREAGAVAGFVSGILADSFLVTPFGMSSLVYSFVGYLLGESERLGAKRSRWLDMLLVGVGSAAAQILVSVGLFVMNLSDPLRAHFLIEFLIVGGVNFLLSPVMIALVRFAMAGSGRLATPIPRR</sequence>
<evidence type="ECO:0000256" key="6">
    <source>
        <dbReference type="ARBA" id="ARBA00022989"/>
    </source>
</evidence>
<comment type="subcellular location">
    <subcellularLocation>
        <location evidence="1">Cell membrane</location>
        <topology evidence="1">Multi-pass membrane protein</topology>
    </subcellularLocation>
</comment>
<comment type="similarity">
    <text evidence="2">Belongs to the MreD family.</text>
</comment>
<evidence type="ECO:0000256" key="1">
    <source>
        <dbReference type="ARBA" id="ARBA00004651"/>
    </source>
</evidence>
<evidence type="ECO:0000313" key="9">
    <source>
        <dbReference type="EMBL" id="SHE76389.1"/>
    </source>
</evidence>
<dbReference type="GO" id="GO:0008360">
    <property type="term" value="P:regulation of cell shape"/>
    <property type="evidence" value="ECO:0007669"/>
    <property type="project" value="UniProtKB-KW"/>
</dbReference>
<gene>
    <name evidence="9" type="ORF">SAMN02745225_01549</name>
</gene>
<protein>
    <submittedName>
        <fullName evidence="9">Rod shape-determining protein MreD</fullName>
    </submittedName>
</protein>
<evidence type="ECO:0000256" key="4">
    <source>
        <dbReference type="ARBA" id="ARBA00022692"/>
    </source>
</evidence>
<evidence type="ECO:0000313" key="10">
    <source>
        <dbReference type="Proteomes" id="UP000184295"/>
    </source>
</evidence>
<keyword evidence="3" id="KW-1003">Cell membrane</keyword>
<organism evidence="9 10">
    <name type="scientific">Ferrithrix thermotolerans DSM 19514</name>
    <dbReference type="NCBI Taxonomy" id="1121881"/>
    <lineage>
        <taxon>Bacteria</taxon>
        <taxon>Bacillati</taxon>
        <taxon>Actinomycetota</taxon>
        <taxon>Acidimicrobiia</taxon>
        <taxon>Acidimicrobiales</taxon>
        <taxon>Acidimicrobiaceae</taxon>
        <taxon>Ferrithrix</taxon>
    </lineage>
</organism>
<proteinExistence type="inferred from homology"/>
<evidence type="ECO:0000256" key="8">
    <source>
        <dbReference type="SAM" id="Phobius"/>
    </source>
</evidence>
<evidence type="ECO:0000256" key="2">
    <source>
        <dbReference type="ARBA" id="ARBA00007776"/>
    </source>
</evidence>
<feature type="transmembrane region" description="Helical" evidence="8">
    <location>
        <begin position="134"/>
        <end position="156"/>
    </location>
</feature>
<keyword evidence="6 8" id="KW-1133">Transmembrane helix</keyword>
<keyword evidence="10" id="KW-1185">Reference proteome</keyword>
<dbReference type="NCBIfam" id="TIGR03426">
    <property type="entry name" value="shape_MreD"/>
    <property type="match status" value="1"/>
</dbReference>
<keyword evidence="4 8" id="KW-0812">Transmembrane</keyword>
<keyword evidence="5" id="KW-0133">Cell shape</keyword>
<feature type="transmembrane region" description="Helical" evidence="8">
    <location>
        <begin position="68"/>
        <end position="88"/>
    </location>
</feature>
<dbReference type="STRING" id="1121881.SAMN02745225_01549"/>
<dbReference type="Proteomes" id="UP000184295">
    <property type="component" value="Unassembled WGS sequence"/>
</dbReference>
<dbReference type="Pfam" id="PF04093">
    <property type="entry name" value="MreD"/>
    <property type="match status" value="1"/>
</dbReference>